<keyword evidence="1" id="KW-1133">Transmembrane helix</keyword>
<feature type="transmembrane region" description="Helical" evidence="1">
    <location>
        <begin position="82"/>
        <end position="102"/>
    </location>
</feature>
<organism evidence="2 3">
    <name type="scientific">Curvularia clavata</name>
    <dbReference type="NCBI Taxonomy" id="95742"/>
    <lineage>
        <taxon>Eukaryota</taxon>
        <taxon>Fungi</taxon>
        <taxon>Dikarya</taxon>
        <taxon>Ascomycota</taxon>
        <taxon>Pezizomycotina</taxon>
        <taxon>Dothideomycetes</taxon>
        <taxon>Pleosporomycetidae</taxon>
        <taxon>Pleosporales</taxon>
        <taxon>Pleosporineae</taxon>
        <taxon>Pleosporaceae</taxon>
        <taxon>Curvularia</taxon>
    </lineage>
</organism>
<gene>
    <name evidence="2" type="ORF">yc1106_00057</name>
</gene>
<dbReference type="PANTHER" id="PTHR34391:SF1">
    <property type="entry name" value="UPF0658 GOLGI APPARATUS MEMBRANE PROTEIN C1952.10C-RELATED"/>
    <property type="match status" value="1"/>
</dbReference>
<protein>
    <submittedName>
        <fullName evidence="2">Uncharacterized protein</fullName>
    </submittedName>
</protein>
<accession>A0A9Q8Z2I7</accession>
<feature type="transmembrane region" description="Helical" evidence="1">
    <location>
        <begin position="282"/>
        <end position="307"/>
    </location>
</feature>
<keyword evidence="3" id="KW-1185">Reference proteome</keyword>
<feature type="transmembrane region" description="Helical" evidence="1">
    <location>
        <begin position="12"/>
        <end position="38"/>
    </location>
</feature>
<feature type="transmembrane region" description="Helical" evidence="1">
    <location>
        <begin position="244"/>
        <end position="262"/>
    </location>
</feature>
<evidence type="ECO:0000256" key="1">
    <source>
        <dbReference type="SAM" id="Phobius"/>
    </source>
</evidence>
<dbReference type="PANTHER" id="PTHR34391">
    <property type="entry name" value="UPF0658 GOLGI APPARATUS MEMBRANE PROTEIN C1952.10C-RELATED"/>
    <property type="match status" value="1"/>
</dbReference>
<feature type="transmembrane region" description="Helical" evidence="1">
    <location>
        <begin position="181"/>
        <end position="205"/>
    </location>
</feature>
<reference evidence="2" key="1">
    <citation type="submission" date="2021-12" db="EMBL/GenBank/DDBJ databases">
        <title>Curvularia clavata genome.</title>
        <authorList>
            <person name="Cao Y."/>
        </authorList>
    </citation>
    <scope>NUCLEOTIDE SEQUENCE</scope>
    <source>
        <strain evidence="2">Yc1106</strain>
    </source>
</reference>
<feature type="transmembrane region" description="Helical" evidence="1">
    <location>
        <begin position="217"/>
        <end position="237"/>
    </location>
</feature>
<dbReference type="GO" id="GO:0005794">
    <property type="term" value="C:Golgi apparatus"/>
    <property type="evidence" value="ECO:0007669"/>
    <property type="project" value="TreeGrafter"/>
</dbReference>
<evidence type="ECO:0000313" key="2">
    <source>
        <dbReference type="EMBL" id="USP72783.1"/>
    </source>
</evidence>
<dbReference type="EMBL" id="CP089274">
    <property type="protein sequence ID" value="USP72783.1"/>
    <property type="molecule type" value="Genomic_DNA"/>
</dbReference>
<dbReference type="OrthoDB" id="10252009at2759"/>
<dbReference type="InterPro" id="IPR040410">
    <property type="entry name" value="UPF0658_Golgi"/>
</dbReference>
<feature type="transmembrane region" description="Helical" evidence="1">
    <location>
        <begin position="50"/>
        <end position="70"/>
    </location>
</feature>
<name>A0A9Q8Z2I7_CURCL</name>
<proteinExistence type="predicted"/>
<feature type="transmembrane region" description="Helical" evidence="1">
    <location>
        <begin position="137"/>
        <end position="160"/>
    </location>
</feature>
<dbReference type="AlphaFoldDB" id="A0A9Q8Z2I7"/>
<dbReference type="Proteomes" id="UP001056012">
    <property type="component" value="Chromosome 1"/>
</dbReference>
<sequence length="355" mass="40934">MMLSWWPETQLEWAFFAAAAAQGVINTTIQMIILVVYFQWINPQIYEVPLAFVISLTLSINTLGCLYQMTLTLDAYRIKNHLQIFALCITNVCLSASTVLQYHTVNDAQARAVTNWNQYHIPLAKPDWPFWRRVSPGLIVCAVVSCLCSIFMCGIAPKLYREFAWALYQDVSPDTKVQRKYMFYQIYLVFLKYTPYFVLAFLLVYSLIDVHYAEPEFSLTMCIIPAILLHLALAVYCVRNEKRIAMSIILLLHAAFIAYAVSRLMVLYGHTILSRTLMKDEMVFYLSLALASSVFSLVVGFICMLNFGKGLKPILLGQIKRQPRAHELEDDYYIQRLNYNILSQPSRESQRFTLD</sequence>
<evidence type="ECO:0000313" key="3">
    <source>
        <dbReference type="Proteomes" id="UP001056012"/>
    </source>
</evidence>
<keyword evidence="1" id="KW-0472">Membrane</keyword>
<dbReference type="VEuPathDB" id="FungiDB:yc1106_00057"/>
<keyword evidence="1" id="KW-0812">Transmembrane</keyword>